<evidence type="ECO:0000256" key="8">
    <source>
        <dbReference type="ARBA" id="ARBA00023242"/>
    </source>
</evidence>
<evidence type="ECO:0000256" key="6">
    <source>
        <dbReference type="ARBA" id="ARBA00022776"/>
    </source>
</evidence>
<sequence>MDILDEKELEKLKRERKKAEKKDNLKEVAQICNCIGELLVKYGRFHEAKEEHEKELAISEALEDTIGSAVACRKIGECYCGMDQYDKALQFQQRHLELSRSCGNLLEEQRALATIGRTYLFQCDSARGKQNIVKASKQAEEAFCKSLTACENLKQEVKNVEYMEMKARLYLNLGLVFDGRGDTRQCAEYMKKAITISEQHHLYSDLYRCQYSLATMYQRNNNFSQALRFLESALKSALKLKDKYLESDVYVQKALVCIQVGDIPTSKHSLKKAHKLGSPTPEETERIVKYFKAVGKIEEATTSLEGLPPDGNASKIKIYEQLGDGAAEIGNFKQALEFYHKMLDCSIDEQSPGKDLIPIYISLAQTYADNKQYGKAVEYYNKEKECRVEDYGQICRTWLNIAECQELDGKSYDDVSMCYMKAFECARKANHYKLQVHVLKSLVEVQKYYKQKTHLKQTERKLDNIKTKYDVGSDEELSEEERDSQRSDDVDNLSISELSESEDNLSISELSESEESEEEGSKVKTGSRRATKAKATVSVISSGIFN</sequence>
<keyword evidence="11" id="KW-0802">TPR repeat</keyword>
<dbReference type="Pfam" id="PF13424">
    <property type="entry name" value="TPR_12"/>
    <property type="match status" value="1"/>
</dbReference>
<dbReference type="Proteomes" id="UP000596742">
    <property type="component" value="Unassembled WGS sequence"/>
</dbReference>
<dbReference type="EMBL" id="UYJE01007899">
    <property type="protein sequence ID" value="VDI58984.1"/>
    <property type="molecule type" value="Genomic_DNA"/>
</dbReference>
<keyword evidence="4" id="KW-0132">Cell division</keyword>
<evidence type="ECO:0000256" key="7">
    <source>
        <dbReference type="ARBA" id="ARBA00022829"/>
    </source>
</evidence>
<dbReference type="GO" id="GO:0000724">
    <property type="term" value="P:double-strand break repair via homologous recombination"/>
    <property type="evidence" value="ECO:0007669"/>
    <property type="project" value="TreeGrafter"/>
</dbReference>
<evidence type="ECO:0000313" key="14">
    <source>
        <dbReference type="EMBL" id="VDI58984.1"/>
    </source>
</evidence>
<keyword evidence="5" id="KW-0677">Repeat</keyword>
<evidence type="ECO:0000256" key="5">
    <source>
        <dbReference type="ARBA" id="ARBA00022737"/>
    </source>
</evidence>
<feature type="coiled-coil region" evidence="12">
    <location>
        <begin position="2"/>
        <end position="29"/>
    </location>
</feature>
<name>A0A8B6G5F9_MYTGA</name>
<feature type="compositionally biased region" description="Acidic residues" evidence="13">
    <location>
        <begin position="472"/>
        <end position="482"/>
    </location>
</feature>
<feature type="region of interest" description="Disordered" evidence="13">
    <location>
        <begin position="471"/>
        <end position="535"/>
    </location>
</feature>
<evidence type="ECO:0000256" key="13">
    <source>
        <dbReference type="SAM" id="MobiDB-lite"/>
    </source>
</evidence>
<dbReference type="AlphaFoldDB" id="A0A8B6G5F9"/>
<dbReference type="GO" id="GO:0043596">
    <property type="term" value="C:nuclear replication fork"/>
    <property type="evidence" value="ECO:0007669"/>
    <property type="project" value="TreeGrafter"/>
</dbReference>
<dbReference type="GO" id="GO:0051301">
    <property type="term" value="P:cell division"/>
    <property type="evidence" value="ECO:0007669"/>
    <property type="project" value="UniProtKB-KW"/>
</dbReference>
<organism evidence="14 15">
    <name type="scientific">Mytilus galloprovincialis</name>
    <name type="common">Mediterranean mussel</name>
    <dbReference type="NCBI Taxonomy" id="29158"/>
    <lineage>
        <taxon>Eukaryota</taxon>
        <taxon>Metazoa</taxon>
        <taxon>Spiralia</taxon>
        <taxon>Lophotrochozoa</taxon>
        <taxon>Mollusca</taxon>
        <taxon>Bivalvia</taxon>
        <taxon>Autobranchia</taxon>
        <taxon>Pteriomorphia</taxon>
        <taxon>Mytilida</taxon>
        <taxon>Mytiloidea</taxon>
        <taxon>Mytilidae</taxon>
        <taxon>Mytilinae</taxon>
        <taxon>Mytilus</taxon>
    </lineage>
</organism>
<dbReference type="PANTHER" id="PTHR46358:SF1">
    <property type="entry name" value="TONSOKU-LIKE PROTEIN"/>
    <property type="match status" value="1"/>
</dbReference>
<keyword evidence="6" id="KW-0498">Mitosis</keyword>
<dbReference type="Gene3D" id="1.25.40.10">
    <property type="entry name" value="Tetratricopeptide repeat domain"/>
    <property type="match status" value="2"/>
</dbReference>
<evidence type="ECO:0000256" key="2">
    <source>
        <dbReference type="ARBA" id="ARBA00008585"/>
    </source>
</evidence>
<gene>
    <name evidence="14" type="ORF">MGAL_10B085632</name>
</gene>
<evidence type="ECO:0000256" key="3">
    <source>
        <dbReference type="ARBA" id="ARBA00017198"/>
    </source>
</evidence>
<keyword evidence="8" id="KW-0539">Nucleus</keyword>
<feature type="repeat" description="TPR" evidence="11">
    <location>
        <begin position="316"/>
        <end position="349"/>
    </location>
</feature>
<evidence type="ECO:0000256" key="12">
    <source>
        <dbReference type="SAM" id="Coils"/>
    </source>
</evidence>
<dbReference type="OrthoDB" id="6145660at2759"/>
<dbReference type="Pfam" id="PF13181">
    <property type="entry name" value="TPR_8"/>
    <property type="match status" value="1"/>
</dbReference>
<keyword evidence="9" id="KW-0131">Cell cycle</keyword>
<dbReference type="GO" id="GO:0031297">
    <property type="term" value="P:replication fork processing"/>
    <property type="evidence" value="ECO:0007669"/>
    <property type="project" value="TreeGrafter"/>
</dbReference>
<dbReference type="InterPro" id="IPR019440">
    <property type="entry name" value="MAU2"/>
</dbReference>
<reference evidence="14" key="1">
    <citation type="submission" date="2018-11" db="EMBL/GenBank/DDBJ databases">
        <authorList>
            <person name="Alioto T."/>
            <person name="Alioto T."/>
        </authorList>
    </citation>
    <scope>NUCLEOTIDE SEQUENCE</scope>
</reference>
<dbReference type="InterPro" id="IPR052311">
    <property type="entry name" value="MMS22L-TONSL_complex_comp"/>
</dbReference>
<keyword evidence="15" id="KW-1185">Reference proteome</keyword>
<dbReference type="SMART" id="SM00028">
    <property type="entry name" value="TPR"/>
    <property type="match status" value="8"/>
</dbReference>
<dbReference type="GO" id="GO:0007059">
    <property type="term" value="P:chromosome segregation"/>
    <property type="evidence" value="ECO:0007669"/>
    <property type="project" value="UniProtKB-KW"/>
</dbReference>
<comment type="caution">
    <text evidence="14">The sequence shown here is derived from an EMBL/GenBank/DDBJ whole genome shotgun (WGS) entry which is preliminary data.</text>
</comment>
<evidence type="ECO:0000256" key="9">
    <source>
        <dbReference type="ARBA" id="ARBA00023306"/>
    </source>
</evidence>
<dbReference type="PROSITE" id="PS50005">
    <property type="entry name" value="TPR"/>
    <property type="match status" value="2"/>
</dbReference>
<evidence type="ECO:0000313" key="15">
    <source>
        <dbReference type="Proteomes" id="UP000596742"/>
    </source>
</evidence>
<dbReference type="PANTHER" id="PTHR46358">
    <property type="entry name" value="TONSOKU-LIKE PROTEIN"/>
    <property type="match status" value="1"/>
</dbReference>
<dbReference type="InterPro" id="IPR011990">
    <property type="entry name" value="TPR-like_helical_dom_sf"/>
</dbReference>
<dbReference type="GO" id="GO:0007064">
    <property type="term" value="P:mitotic sister chromatid cohesion"/>
    <property type="evidence" value="ECO:0007669"/>
    <property type="project" value="InterPro"/>
</dbReference>
<comment type="subcellular location">
    <subcellularLocation>
        <location evidence="1">Nucleus</location>
        <location evidence="1">Nucleoplasm</location>
    </subcellularLocation>
</comment>
<comment type="similarity">
    <text evidence="2">Belongs to the SCC4/mau-2 family.</text>
</comment>
<protein>
    <recommendedName>
        <fullName evidence="3">MAU2 chromatid cohesion factor homolog</fullName>
    </recommendedName>
    <alternativeName>
        <fullName evidence="10">Cohesin loading complex subunit SCC4 homolog</fullName>
    </alternativeName>
</protein>
<accession>A0A8B6G5F9</accession>
<evidence type="ECO:0000256" key="1">
    <source>
        <dbReference type="ARBA" id="ARBA00004642"/>
    </source>
</evidence>
<keyword evidence="7" id="KW-0159">Chromosome partition</keyword>
<evidence type="ECO:0000256" key="4">
    <source>
        <dbReference type="ARBA" id="ARBA00022618"/>
    </source>
</evidence>
<dbReference type="GO" id="GO:0005654">
    <property type="term" value="C:nucleoplasm"/>
    <property type="evidence" value="ECO:0007669"/>
    <property type="project" value="UniProtKB-SubCell"/>
</dbReference>
<feature type="compositionally biased region" description="Low complexity" evidence="13">
    <location>
        <begin position="492"/>
        <end position="510"/>
    </location>
</feature>
<evidence type="ECO:0000256" key="10">
    <source>
        <dbReference type="ARBA" id="ARBA00030523"/>
    </source>
</evidence>
<evidence type="ECO:0000256" key="11">
    <source>
        <dbReference type="PROSITE-ProRule" id="PRU00339"/>
    </source>
</evidence>
<dbReference type="Pfam" id="PF10345">
    <property type="entry name" value="Cohesin_load"/>
    <property type="match status" value="1"/>
</dbReference>
<proteinExistence type="inferred from homology"/>
<dbReference type="SUPFAM" id="SSF48452">
    <property type="entry name" value="TPR-like"/>
    <property type="match status" value="3"/>
</dbReference>
<dbReference type="InterPro" id="IPR019734">
    <property type="entry name" value="TPR_rpt"/>
</dbReference>
<keyword evidence="12" id="KW-0175">Coiled coil</keyword>
<feature type="repeat" description="TPR" evidence="11">
    <location>
        <begin position="167"/>
        <end position="200"/>
    </location>
</feature>